<dbReference type="Gene3D" id="3.30.470.10">
    <property type="match status" value="1"/>
</dbReference>
<evidence type="ECO:0000256" key="7">
    <source>
        <dbReference type="ARBA" id="ARBA00023304"/>
    </source>
</evidence>
<evidence type="ECO:0000256" key="2">
    <source>
        <dbReference type="ARBA" id="ARBA00009320"/>
    </source>
</evidence>
<keyword evidence="3 11" id="KW-0032">Aminotransferase</keyword>
<dbReference type="VEuPathDB" id="FungiDB:SI65_07228"/>
<comment type="cofactor">
    <cofactor evidence="1 10">
        <name>pyridoxal 5'-phosphate</name>
        <dbReference type="ChEBI" id="CHEBI:597326"/>
    </cofactor>
</comment>
<dbReference type="FunFam" id="3.20.10.10:FF:000004">
    <property type="entry name" value="Branched-chain-amino-acid aminotransferase"/>
    <property type="match status" value="1"/>
</dbReference>
<keyword evidence="7 11" id="KW-0100">Branched-chain amino acid biosynthesis</keyword>
<dbReference type="Gene3D" id="3.20.10.10">
    <property type="entry name" value="D-amino Acid Aminotransferase, subunit A, domain 2"/>
    <property type="match status" value="1"/>
</dbReference>
<dbReference type="GO" id="GO:0052654">
    <property type="term" value="F:L-leucine-2-oxoglutarate transaminase activity"/>
    <property type="evidence" value="ECO:0007669"/>
    <property type="project" value="RHEA"/>
</dbReference>
<feature type="modified residue" description="N6-(pyridoxal phosphate)lysine" evidence="8">
    <location>
        <position position="213"/>
    </location>
</feature>
<evidence type="ECO:0000256" key="9">
    <source>
        <dbReference type="RuleBase" id="RU004106"/>
    </source>
</evidence>
<dbReference type="InterPro" id="IPR036038">
    <property type="entry name" value="Aminotransferase-like"/>
</dbReference>
<comment type="similarity">
    <text evidence="2 9">Belongs to the class-IV pyridoxal-phosphate-dependent aminotransferase family.</text>
</comment>
<keyword evidence="6 10" id="KW-0663">Pyridoxal phosphate</keyword>
<dbReference type="PIRSF" id="PIRSF006468">
    <property type="entry name" value="BCAT1"/>
    <property type="match status" value="1"/>
</dbReference>
<evidence type="ECO:0000256" key="5">
    <source>
        <dbReference type="ARBA" id="ARBA00022679"/>
    </source>
</evidence>
<keyword evidence="5 11" id="KW-0808">Transferase</keyword>
<dbReference type="EMBL" id="JXNT01000008">
    <property type="protein sequence ID" value="ODM17553.1"/>
    <property type="molecule type" value="Genomic_DNA"/>
</dbReference>
<evidence type="ECO:0000313" key="12">
    <source>
        <dbReference type="EMBL" id="ODM17553.1"/>
    </source>
</evidence>
<reference evidence="12 13" key="1">
    <citation type="journal article" date="2016" name="BMC Genomics">
        <title>Comparative genomic and transcriptomic analyses of the Fuzhuan brick tea-fermentation fungus Aspergillus cristatus.</title>
        <authorList>
            <person name="Ge Y."/>
            <person name="Wang Y."/>
            <person name="Liu Y."/>
            <person name="Tan Y."/>
            <person name="Ren X."/>
            <person name="Zhang X."/>
            <person name="Hyde K.D."/>
            <person name="Liu Y."/>
            <person name="Liu Z."/>
        </authorList>
    </citation>
    <scope>NUCLEOTIDE SEQUENCE [LARGE SCALE GENOMIC DNA]</scope>
    <source>
        <strain evidence="12 13">GZAAS20.1005</strain>
    </source>
</reference>
<dbReference type="STRING" id="573508.A0A1E3B9A1"/>
<protein>
    <recommendedName>
        <fullName evidence="11">Branched-chain-amino-acid aminotransferase</fullName>
        <ecNumber evidence="11">2.6.1.42</ecNumber>
    </recommendedName>
</protein>
<dbReference type="GO" id="GO:0052656">
    <property type="term" value="F:L-isoleucine-2-oxoglutarate transaminase activity"/>
    <property type="evidence" value="ECO:0007669"/>
    <property type="project" value="RHEA"/>
</dbReference>
<sequence>MGSLAPTPTPAALDASTINFTPSTTLRPVPEIGSPEEKSHSYCTDHMLTVRWTVETGWQTPEIRPFENLSIPPTASCLHYATECFEGMKAYRGYDGKLRLFRPDCNGERLANSAVRTSLPGFGAGEVKKLVGRLLQIDGPRWLPKDKPGRFLYIRPTVIGNGTQLGVQAPKEALLFIIAVPWPDMSSNPSGLKLLASSPDTIRAWPGGFGYAKLGANYGPSLAAHGLATGQGFDQVLWLFGEERQVTEAGASNFFIVWENKQGRRELVTASLENQLILPGVTRRSVLELARERLASASATGLAPVDVVERPFTIAEVEEAWKEGRIVEAFVSGTAYFIAPVQIIRNGDVDMNMLEAGVERAGYAAQIKAWLGAIMYGKEEHEWGYVIENEDGR</sequence>
<evidence type="ECO:0000256" key="6">
    <source>
        <dbReference type="ARBA" id="ARBA00022898"/>
    </source>
</evidence>
<proteinExistence type="inferred from homology"/>
<dbReference type="InterPro" id="IPR018300">
    <property type="entry name" value="Aminotrans_IV_CS"/>
</dbReference>
<comment type="caution">
    <text evidence="12">The sequence shown here is derived from an EMBL/GenBank/DDBJ whole genome shotgun (WGS) entry which is preliminary data.</text>
</comment>
<evidence type="ECO:0000256" key="8">
    <source>
        <dbReference type="PIRSR" id="PIRSR006468-1"/>
    </source>
</evidence>
<evidence type="ECO:0000256" key="1">
    <source>
        <dbReference type="ARBA" id="ARBA00001933"/>
    </source>
</evidence>
<dbReference type="SUPFAM" id="SSF56752">
    <property type="entry name" value="D-aminoacid aminotransferase-like PLP-dependent enzymes"/>
    <property type="match status" value="1"/>
</dbReference>
<evidence type="ECO:0000256" key="10">
    <source>
        <dbReference type="RuleBase" id="RU004516"/>
    </source>
</evidence>
<dbReference type="GO" id="GO:0005739">
    <property type="term" value="C:mitochondrion"/>
    <property type="evidence" value="ECO:0007669"/>
    <property type="project" value="TreeGrafter"/>
</dbReference>
<dbReference type="PANTHER" id="PTHR11825">
    <property type="entry name" value="SUBGROUP IIII AMINOTRANSFERASE"/>
    <property type="match status" value="1"/>
</dbReference>
<dbReference type="FunFam" id="3.30.470.10:FF:000012">
    <property type="entry name" value="Branched-chain-amino-acid aminotransferase"/>
    <property type="match status" value="1"/>
</dbReference>
<dbReference type="GO" id="GO:0009098">
    <property type="term" value="P:L-leucine biosynthetic process"/>
    <property type="evidence" value="ECO:0007669"/>
    <property type="project" value="TreeGrafter"/>
</dbReference>
<dbReference type="Pfam" id="PF01063">
    <property type="entry name" value="Aminotran_4"/>
    <property type="match status" value="1"/>
</dbReference>
<comment type="catalytic activity">
    <reaction evidence="11">
        <text>L-valine + 2-oxoglutarate = 3-methyl-2-oxobutanoate + L-glutamate</text>
        <dbReference type="Rhea" id="RHEA:24813"/>
        <dbReference type="ChEBI" id="CHEBI:11851"/>
        <dbReference type="ChEBI" id="CHEBI:16810"/>
        <dbReference type="ChEBI" id="CHEBI:29985"/>
        <dbReference type="ChEBI" id="CHEBI:57762"/>
        <dbReference type="EC" id="2.6.1.42"/>
    </reaction>
</comment>
<evidence type="ECO:0000256" key="4">
    <source>
        <dbReference type="ARBA" id="ARBA00022605"/>
    </source>
</evidence>
<dbReference type="InterPro" id="IPR005786">
    <property type="entry name" value="B_amino_transII"/>
</dbReference>
<dbReference type="Proteomes" id="UP000094569">
    <property type="component" value="Unassembled WGS sequence"/>
</dbReference>
<dbReference type="PROSITE" id="PS00770">
    <property type="entry name" value="AA_TRANSFER_CLASS_4"/>
    <property type="match status" value="1"/>
</dbReference>
<dbReference type="InterPro" id="IPR043131">
    <property type="entry name" value="BCAT-like_N"/>
</dbReference>
<evidence type="ECO:0000256" key="11">
    <source>
        <dbReference type="RuleBase" id="RU004517"/>
    </source>
</evidence>
<keyword evidence="13" id="KW-1185">Reference proteome</keyword>
<evidence type="ECO:0000256" key="3">
    <source>
        <dbReference type="ARBA" id="ARBA00022576"/>
    </source>
</evidence>
<accession>A0A1E3B9A1</accession>
<dbReference type="InterPro" id="IPR043132">
    <property type="entry name" value="BCAT-like_C"/>
</dbReference>
<comment type="catalytic activity">
    <reaction evidence="11">
        <text>L-isoleucine + 2-oxoglutarate = (S)-3-methyl-2-oxopentanoate + L-glutamate</text>
        <dbReference type="Rhea" id="RHEA:24801"/>
        <dbReference type="ChEBI" id="CHEBI:16810"/>
        <dbReference type="ChEBI" id="CHEBI:29985"/>
        <dbReference type="ChEBI" id="CHEBI:35146"/>
        <dbReference type="ChEBI" id="CHEBI:58045"/>
        <dbReference type="EC" id="2.6.1.42"/>
    </reaction>
</comment>
<dbReference type="InterPro" id="IPR001544">
    <property type="entry name" value="Aminotrans_IV"/>
</dbReference>
<dbReference type="OrthoDB" id="1732691at2759"/>
<evidence type="ECO:0000313" key="13">
    <source>
        <dbReference type="Proteomes" id="UP000094569"/>
    </source>
</evidence>
<dbReference type="GO" id="GO:0052655">
    <property type="term" value="F:L-valine-2-oxoglutarate transaminase activity"/>
    <property type="evidence" value="ECO:0007669"/>
    <property type="project" value="RHEA"/>
</dbReference>
<name>A0A1E3B9A1_ASPCR</name>
<dbReference type="GO" id="GO:0009099">
    <property type="term" value="P:L-valine biosynthetic process"/>
    <property type="evidence" value="ECO:0007669"/>
    <property type="project" value="TreeGrafter"/>
</dbReference>
<dbReference type="AlphaFoldDB" id="A0A1E3B9A1"/>
<keyword evidence="4 11" id="KW-0028">Amino-acid biosynthesis</keyword>
<dbReference type="PANTHER" id="PTHR11825:SF69">
    <property type="entry name" value="BRANCHED-CHAIN-AMINO-ACID AMINOTRANSFERASE"/>
    <property type="match status" value="1"/>
</dbReference>
<organism evidence="12 13">
    <name type="scientific">Aspergillus cristatus</name>
    <name type="common">Chinese Fuzhuan brick tea-fermentation fungus</name>
    <name type="synonym">Eurotium cristatum</name>
    <dbReference type="NCBI Taxonomy" id="573508"/>
    <lineage>
        <taxon>Eukaryota</taxon>
        <taxon>Fungi</taxon>
        <taxon>Dikarya</taxon>
        <taxon>Ascomycota</taxon>
        <taxon>Pezizomycotina</taxon>
        <taxon>Eurotiomycetes</taxon>
        <taxon>Eurotiomycetidae</taxon>
        <taxon>Eurotiales</taxon>
        <taxon>Aspergillaceae</taxon>
        <taxon>Aspergillus</taxon>
        <taxon>Aspergillus subgen. Aspergillus</taxon>
    </lineage>
</organism>
<comment type="catalytic activity">
    <reaction evidence="11">
        <text>L-leucine + 2-oxoglutarate = 4-methyl-2-oxopentanoate + L-glutamate</text>
        <dbReference type="Rhea" id="RHEA:18321"/>
        <dbReference type="ChEBI" id="CHEBI:16810"/>
        <dbReference type="ChEBI" id="CHEBI:17865"/>
        <dbReference type="ChEBI" id="CHEBI:29985"/>
        <dbReference type="ChEBI" id="CHEBI:57427"/>
        <dbReference type="EC" id="2.6.1.42"/>
    </reaction>
</comment>
<dbReference type="EC" id="2.6.1.42" evidence="11"/>
<gene>
    <name evidence="12" type="ORF">SI65_07228</name>
</gene>